<dbReference type="RefSeq" id="XP_044566176.1">
    <property type="nucleotide sequence ID" value="XM_044702605.1"/>
</dbReference>
<reference evidence="2 3" key="1">
    <citation type="journal article" date="2019" name="Sci. Rep.">
        <title>Nanopore sequencing improves the draft genome of the human pathogenic amoeba Naegleria fowleri.</title>
        <authorList>
            <person name="Liechti N."/>
            <person name="Schurch N."/>
            <person name="Bruggmann R."/>
            <person name="Wittwer M."/>
        </authorList>
    </citation>
    <scope>NUCLEOTIDE SEQUENCE [LARGE SCALE GENOMIC DNA]</scope>
    <source>
        <strain evidence="2 3">ATCC 30894</strain>
    </source>
</reference>
<dbReference type="VEuPathDB" id="AmoebaDB:NfTy_038210"/>
<comment type="similarity">
    <text evidence="1">Belongs to the peptidase S8 family.</text>
</comment>
<gene>
    <name evidence="2" type="ORF">FDP41_012120</name>
</gene>
<dbReference type="Proteomes" id="UP000444721">
    <property type="component" value="Unassembled WGS sequence"/>
</dbReference>
<dbReference type="AlphaFoldDB" id="A0A6A5BTP1"/>
<sequence>MQGFGPSPSVGMSATPFYDMGILGNGQIVGLADSGIDWDNCLFRDANNPIVKTNSINMNHRWTRRSGRAWNSRSSPVQSVTDDTCRALFGSENCCSIYNQHTSECQDVDQTLWDYQDSVILFAQGNSGTMSSKGNVGSPATAKNSIAVGASMTSNSAFQESVYYEDFKSIIQYANFSFSTPDECCVYTGRNQEVILFF</sequence>
<dbReference type="VEuPathDB" id="AmoebaDB:NF0083820"/>
<dbReference type="VEuPathDB" id="AmoebaDB:NF0074890"/>
<name>A0A6A5BTP1_NAEFO</name>
<dbReference type="SUPFAM" id="SSF52743">
    <property type="entry name" value="Subtilisin-like"/>
    <property type="match status" value="1"/>
</dbReference>
<dbReference type="PANTHER" id="PTHR43399">
    <property type="entry name" value="SUBTILISIN-RELATED"/>
    <property type="match status" value="1"/>
</dbReference>
<dbReference type="Gene3D" id="3.40.50.200">
    <property type="entry name" value="Peptidase S8/S53 domain"/>
    <property type="match status" value="1"/>
</dbReference>
<evidence type="ECO:0000256" key="1">
    <source>
        <dbReference type="ARBA" id="ARBA00011073"/>
    </source>
</evidence>
<evidence type="ECO:0000313" key="3">
    <source>
        <dbReference type="Proteomes" id="UP000444721"/>
    </source>
</evidence>
<dbReference type="GO" id="GO:0006508">
    <property type="term" value="P:proteolysis"/>
    <property type="evidence" value="ECO:0007669"/>
    <property type="project" value="InterPro"/>
</dbReference>
<proteinExistence type="inferred from homology"/>
<accession>A0A6A5BTP1</accession>
<comment type="caution">
    <text evidence="2">The sequence shown here is derived from an EMBL/GenBank/DDBJ whole genome shotgun (WGS) entry which is preliminary data.</text>
</comment>
<protein>
    <recommendedName>
        <fullName evidence="4">Subtilisin</fullName>
    </recommendedName>
</protein>
<dbReference type="GO" id="GO:0004252">
    <property type="term" value="F:serine-type endopeptidase activity"/>
    <property type="evidence" value="ECO:0007669"/>
    <property type="project" value="InterPro"/>
</dbReference>
<organism evidence="2 3">
    <name type="scientific">Naegleria fowleri</name>
    <name type="common">Brain eating amoeba</name>
    <dbReference type="NCBI Taxonomy" id="5763"/>
    <lineage>
        <taxon>Eukaryota</taxon>
        <taxon>Discoba</taxon>
        <taxon>Heterolobosea</taxon>
        <taxon>Tetramitia</taxon>
        <taxon>Eutetramitia</taxon>
        <taxon>Vahlkampfiidae</taxon>
        <taxon>Naegleria</taxon>
    </lineage>
</organism>
<dbReference type="VEuPathDB" id="AmoebaDB:FDP41_012120"/>
<dbReference type="InterPro" id="IPR036852">
    <property type="entry name" value="Peptidase_S8/S53_dom_sf"/>
</dbReference>
<dbReference type="OrthoDB" id="206201at2759"/>
<evidence type="ECO:0008006" key="4">
    <source>
        <dbReference type="Google" id="ProtNLM"/>
    </source>
</evidence>
<dbReference type="GeneID" id="68119335"/>
<dbReference type="EMBL" id="VFQX01000013">
    <property type="protein sequence ID" value="KAF0981463.1"/>
    <property type="molecule type" value="Genomic_DNA"/>
</dbReference>
<keyword evidence="3" id="KW-1185">Reference proteome</keyword>
<evidence type="ECO:0000313" key="2">
    <source>
        <dbReference type="EMBL" id="KAF0981463.1"/>
    </source>
</evidence>
<dbReference type="InterPro" id="IPR051048">
    <property type="entry name" value="Peptidase_S8/S53_subtilisin"/>
</dbReference>
<dbReference type="PANTHER" id="PTHR43399:SF4">
    <property type="entry name" value="CELL WALL-ASSOCIATED PROTEASE"/>
    <property type="match status" value="1"/>
</dbReference>